<dbReference type="SMART" id="SM00116">
    <property type="entry name" value="CBS"/>
    <property type="match status" value="2"/>
</dbReference>
<sequence length="155" mass="17726">MKVKKVKEFMSRNIVKIGRSTPLRQIARVFMEEKADFLLVVDKEERLVGVITQKDILTPFIPEYFDFLDDIDFISDFGSLEDSLPEALENLILAEDIMVKEIITVDEDASLFKTLALIYKHKVRHLPVVKEEKIVGIVTPADIIRALFGEESSSK</sequence>
<evidence type="ECO:0000313" key="4">
    <source>
        <dbReference type="EMBL" id="HHF97978.1"/>
    </source>
</evidence>
<evidence type="ECO:0000256" key="1">
    <source>
        <dbReference type="ARBA" id="ARBA00023122"/>
    </source>
</evidence>
<proteinExistence type="predicted"/>
<dbReference type="InterPro" id="IPR051257">
    <property type="entry name" value="Diverse_CBS-Domain"/>
</dbReference>
<feature type="domain" description="CBS" evidence="3">
    <location>
        <begin position="10"/>
        <end position="67"/>
    </location>
</feature>
<gene>
    <name evidence="4" type="ORF">ENL39_00615</name>
</gene>
<protein>
    <submittedName>
        <fullName evidence="4">CBS domain-containing protein</fullName>
    </submittedName>
</protein>
<dbReference type="SUPFAM" id="SSF54631">
    <property type="entry name" value="CBS-domain pair"/>
    <property type="match status" value="1"/>
</dbReference>
<organism evidence="4">
    <name type="scientific">Aerophobetes bacterium</name>
    <dbReference type="NCBI Taxonomy" id="2030807"/>
    <lineage>
        <taxon>Bacteria</taxon>
        <taxon>Candidatus Aerophobota</taxon>
    </lineage>
</organism>
<dbReference type="PANTHER" id="PTHR43080:SF2">
    <property type="entry name" value="CBS DOMAIN-CONTAINING PROTEIN"/>
    <property type="match status" value="1"/>
</dbReference>
<name>A0A7V5HY13_UNCAE</name>
<comment type="caution">
    <text evidence="4">The sequence shown here is derived from an EMBL/GenBank/DDBJ whole genome shotgun (WGS) entry which is preliminary data.</text>
</comment>
<accession>A0A7V5HY13</accession>
<dbReference type="EMBL" id="DRTT01000014">
    <property type="protein sequence ID" value="HHF97978.1"/>
    <property type="molecule type" value="Genomic_DNA"/>
</dbReference>
<dbReference type="PROSITE" id="PS51371">
    <property type="entry name" value="CBS"/>
    <property type="match status" value="2"/>
</dbReference>
<dbReference type="Pfam" id="PF00571">
    <property type="entry name" value="CBS"/>
    <property type="match status" value="2"/>
</dbReference>
<reference evidence="4" key="1">
    <citation type="journal article" date="2020" name="mSystems">
        <title>Genome- and Community-Level Interaction Insights into Carbon Utilization and Element Cycling Functions of Hydrothermarchaeota in Hydrothermal Sediment.</title>
        <authorList>
            <person name="Zhou Z."/>
            <person name="Liu Y."/>
            <person name="Xu W."/>
            <person name="Pan J."/>
            <person name="Luo Z.H."/>
            <person name="Li M."/>
        </authorList>
    </citation>
    <scope>NUCLEOTIDE SEQUENCE [LARGE SCALE GENOMIC DNA]</scope>
    <source>
        <strain evidence="4">HyVt-92</strain>
    </source>
</reference>
<dbReference type="AlphaFoldDB" id="A0A7V5HY13"/>
<dbReference type="Gene3D" id="3.10.580.10">
    <property type="entry name" value="CBS-domain"/>
    <property type="match status" value="1"/>
</dbReference>
<dbReference type="Proteomes" id="UP000886070">
    <property type="component" value="Unassembled WGS sequence"/>
</dbReference>
<dbReference type="InterPro" id="IPR046342">
    <property type="entry name" value="CBS_dom_sf"/>
</dbReference>
<dbReference type="PANTHER" id="PTHR43080">
    <property type="entry name" value="CBS DOMAIN-CONTAINING PROTEIN CBSX3, MITOCHONDRIAL"/>
    <property type="match status" value="1"/>
</dbReference>
<dbReference type="InterPro" id="IPR000644">
    <property type="entry name" value="CBS_dom"/>
</dbReference>
<evidence type="ECO:0000256" key="2">
    <source>
        <dbReference type="PROSITE-ProRule" id="PRU00703"/>
    </source>
</evidence>
<evidence type="ECO:0000259" key="3">
    <source>
        <dbReference type="PROSITE" id="PS51371"/>
    </source>
</evidence>
<feature type="domain" description="CBS" evidence="3">
    <location>
        <begin position="98"/>
        <end position="154"/>
    </location>
</feature>
<keyword evidence="1 2" id="KW-0129">CBS domain</keyword>